<evidence type="ECO:0000313" key="1">
    <source>
        <dbReference type="EMBL" id="MDQ2588093.1"/>
    </source>
</evidence>
<sequence length="116" mass="12829">MASRPHRDRVTFAGDLLLRLATDGRLVLEPAEADRVIAELERTLEEVTGRLRVVDLLRGTSLPALRRVHPELEQAVVDAVFDEQVTDGGLRRALDELPKYIEALRKAGKPESPAGP</sequence>
<accession>A0ABU0X8S1</accession>
<dbReference type="EMBL" id="NSDM01000015">
    <property type="protein sequence ID" value="MDQ2588093.1"/>
    <property type="molecule type" value="Genomic_DNA"/>
</dbReference>
<name>A0ABU0X8S1_9PSEU</name>
<proteinExistence type="predicted"/>
<organism evidence="1 2">
    <name type="scientific">Saccharothrix yanglingensis</name>
    <dbReference type="NCBI Taxonomy" id="659496"/>
    <lineage>
        <taxon>Bacteria</taxon>
        <taxon>Bacillati</taxon>
        <taxon>Actinomycetota</taxon>
        <taxon>Actinomycetes</taxon>
        <taxon>Pseudonocardiales</taxon>
        <taxon>Pseudonocardiaceae</taxon>
        <taxon>Saccharothrix</taxon>
    </lineage>
</organism>
<comment type="caution">
    <text evidence="1">The sequence shown here is derived from an EMBL/GenBank/DDBJ whole genome shotgun (WGS) entry which is preliminary data.</text>
</comment>
<protein>
    <submittedName>
        <fullName evidence="1">Uncharacterized protein</fullName>
    </submittedName>
</protein>
<evidence type="ECO:0000313" key="2">
    <source>
        <dbReference type="Proteomes" id="UP001225605"/>
    </source>
</evidence>
<reference evidence="1 2" key="1">
    <citation type="submission" date="2017-06" db="EMBL/GenBank/DDBJ databases">
        <title>Cultured bacterium strain Saccharothrix yanglingensis Hhs.015.</title>
        <authorList>
            <person name="Xia Y."/>
        </authorList>
    </citation>
    <scope>NUCLEOTIDE SEQUENCE [LARGE SCALE GENOMIC DNA]</scope>
    <source>
        <strain evidence="1 2">Hhs.015</strain>
    </source>
</reference>
<gene>
    <name evidence="1" type="ORF">CKY47_29840</name>
</gene>
<dbReference type="Proteomes" id="UP001225605">
    <property type="component" value="Unassembled WGS sequence"/>
</dbReference>
<keyword evidence="2" id="KW-1185">Reference proteome</keyword>